<dbReference type="RefSeq" id="WP_345423835.1">
    <property type="nucleotide sequence ID" value="NZ_AP031496.1"/>
</dbReference>
<protein>
    <recommendedName>
        <fullName evidence="1">DUF6647 domain-containing protein</fullName>
    </recommendedName>
</protein>
<gene>
    <name evidence="2" type="ORF">GCM10025791_29640</name>
</gene>
<comment type="caution">
    <text evidence="2">The sequence shown here is derived from an EMBL/GenBank/DDBJ whole genome shotgun (WGS) entry which is preliminary data.</text>
</comment>
<proteinExistence type="predicted"/>
<dbReference type="Proteomes" id="UP001409585">
    <property type="component" value="Unassembled WGS sequence"/>
</dbReference>
<feature type="domain" description="DUF6647" evidence="1">
    <location>
        <begin position="42"/>
        <end position="107"/>
    </location>
</feature>
<dbReference type="InterPro" id="IPR046589">
    <property type="entry name" value="DUF6647"/>
</dbReference>
<evidence type="ECO:0000259" key="1">
    <source>
        <dbReference type="Pfam" id="PF20352"/>
    </source>
</evidence>
<organism evidence="2 3">
    <name type="scientific">Halioxenophilus aromaticivorans</name>
    <dbReference type="NCBI Taxonomy" id="1306992"/>
    <lineage>
        <taxon>Bacteria</taxon>
        <taxon>Pseudomonadati</taxon>
        <taxon>Pseudomonadota</taxon>
        <taxon>Gammaproteobacteria</taxon>
        <taxon>Alteromonadales</taxon>
        <taxon>Alteromonadaceae</taxon>
        <taxon>Halioxenophilus</taxon>
    </lineage>
</organism>
<evidence type="ECO:0000313" key="3">
    <source>
        <dbReference type="Proteomes" id="UP001409585"/>
    </source>
</evidence>
<evidence type="ECO:0000313" key="2">
    <source>
        <dbReference type="EMBL" id="GAA4947863.1"/>
    </source>
</evidence>
<keyword evidence="3" id="KW-1185">Reference proteome</keyword>
<sequence>MEILLALLIEWLAVNTEITIESPPTVVITEEAELYQRYDRPVHALYDDKSNTIYIADTVNLKTHQGASVLLHELVHHHQQESGAMEKFACIRASEELAYNIQRQYLEGNKVELLPELDPFNVYMRSMCGM</sequence>
<dbReference type="Pfam" id="PF20352">
    <property type="entry name" value="DUF6647"/>
    <property type="match status" value="1"/>
</dbReference>
<dbReference type="AlphaFoldDB" id="A0AAV3U4B5"/>
<dbReference type="EMBL" id="BAABLX010000027">
    <property type="protein sequence ID" value="GAA4947863.1"/>
    <property type="molecule type" value="Genomic_DNA"/>
</dbReference>
<name>A0AAV3U4B5_9ALTE</name>
<accession>A0AAV3U4B5</accession>
<reference evidence="3" key="1">
    <citation type="journal article" date="2019" name="Int. J. Syst. Evol. Microbiol.">
        <title>The Global Catalogue of Microorganisms (GCM) 10K type strain sequencing project: providing services to taxonomists for standard genome sequencing and annotation.</title>
        <authorList>
            <consortium name="The Broad Institute Genomics Platform"/>
            <consortium name="The Broad Institute Genome Sequencing Center for Infectious Disease"/>
            <person name="Wu L."/>
            <person name="Ma J."/>
        </authorList>
    </citation>
    <scope>NUCLEOTIDE SEQUENCE [LARGE SCALE GENOMIC DNA]</scope>
    <source>
        <strain evidence="3">JCM 19134</strain>
    </source>
</reference>